<dbReference type="Gene3D" id="3.30.70.1450">
    <property type="entry name" value="Regulator of K+ conductance, C-terminal domain"/>
    <property type="match status" value="1"/>
</dbReference>
<sequence length="214" mass="22838">MRVLHAQQRAVRCSGERADHLTGFGELVDVGTWHAVAHHPPASHRAYSQTHPRIMICVNVEITPLPGIGTRQDFMIRAGRRVGVITYRDGRFELILSKASDPDSCAASIPLSPEEANTLAGLLGAPQLVAHLREEHRDITGITTRQLPVTAFANRTLGETALRTRTGASIVAVVRSGNAHPSPGPDFLFENGDLAVVVGTAEGLDAAAEILHGG</sequence>
<keyword evidence="3" id="KW-1185">Reference proteome</keyword>
<evidence type="ECO:0000313" key="2">
    <source>
        <dbReference type="EMBL" id="GGU59286.1"/>
    </source>
</evidence>
<evidence type="ECO:0000259" key="1">
    <source>
        <dbReference type="PROSITE" id="PS51202"/>
    </source>
</evidence>
<dbReference type="InterPro" id="IPR006037">
    <property type="entry name" value="RCK_C"/>
</dbReference>
<dbReference type="InterPro" id="IPR036721">
    <property type="entry name" value="RCK_C_sf"/>
</dbReference>
<dbReference type="PROSITE" id="PS51202">
    <property type="entry name" value="RCK_C"/>
    <property type="match status" value="1"/>
</dbReference>
<comment type="caution">
    <text evidence="2">The sequence shown here is derived from an EMBL/GenBank/DDBJ whole genome shotgun (WGS) entry which is preliminary data.</text>
</comment>
<dbReference type="InterPro" id="IPR050144">
    <property type="entry name" value="AAE_transporter"/>
</dbReference>
<dbReference type="PANTHER" id="PTHR30445">
    <property type="entry name" value="K(+)_H(+) ANTIPORTER SUBUNIT KHTT"/>
    <property type="match status" value="1"/>
</dbReference>
<name>A0ABQ2UZH3_9PSEU</name>
<accession>A0ABQ2UZH3</accession>
<proteinExistence type="predicted"/>
<dbReference type="PANTHER" id="PTHR30445:SF8">
    <property type="entry name" value="K(+)_H(+) ANTIPORTER SUBUNIT KHTT"/>
    <property type="match status" value="1"/>
</dbReference>
<dbReference type="Pfam" id="PF02080">
    <property type="entry name" value="TrkA_C"/>
    <property type="match status" value="1"/>
</dbReference>
<organism evidence="2 3">
    <name type="scientific">Lentzea flava</name>
    <dbReference type="NCBI Taxonomy" id="103732"/>
    <lineage>
        <taxon>Bacteria</taxon>
        <taxon>Bacillati</taxon>
        <taxon>Actinomycetota</taxon>
        <taxon>Actinomycetes</taxon>
        <taxon>Pseudonocardiales</taxon>
        <taxon>Pseudonocardiaceae</taxon>
        <taxon>Lentzea</taxon>
    </lineage>
</organism>
<evidence type="ECO:0000313" key="3">
    <source>
        <dbReference type="Proteomes" id="UP000649573"/>
    </source>
</evidence>
<dbReference type="InterPro" id="IPR058776">
    <property type="entry name" value="KhtT-like_N"/>
</dbReference>
<dbReference type="SUPFAM" id="SSF116726">
    <property type="entry name" value="TrkA C-terminal domain-like"/>
    <property type="match status" value="1"/>
</dbReference>
<gene>
    <name evidence="2" type="ORF">GCM10010178_59420</name>
</gene>
<dbReference type="EMBL" id="BMRE01000032">
    <property type="protein sequence ID" value="GGU59286.1"/>
    <property type="molecule type" value="Genomic_DNA"/>
</dbReference>
<protein>
    <recommendedName>
        <fullName evidence="1">RCK C-terminal domain-containing protein</fullName>
    </recommendedName>
</protein>
<dbReference type="Pfam" id="PF25991">
    <property type="entry name" value="KhtT_N"/>
    <property type="match status" value="1"/>
</dbReference>
<reference evidence="3" key="1">
    <citation type="journal article" date="2019" name="Int. J. Syst. Evol. Microbiol.">
        <title>The Global Catalogue of Microorganisms (GCM) 10K type strain sequencing project: providing services to taxonomists for standard genome sequencing and annotation.</title>
        <authorList>
            <consortium name="The Broad Institute Genomics Platform"/>
            <consortium name="The Broad Institute Genome Sequencing Center for Infectious Disease"/>
            <person name="Wu L."/>
            <person name="Ma J."/>
        </authorList>
    </citation>
    <scope>NUCLEOTIDE SEQUENCE [LARGE SCALE GENOMIC DNA]</scope>
    <source>
        <strain evidence="3">JCM 3296</strain>
    </source>
</reference>
<dbReference type="Proteomes" id="UP000649573">
    <property type="component" value="Unassembled WGS sequence"/>
</dbReference>
<feature type="domain" description="RCK C-terminal" evidence="1">
    <location>
        <begin position="132"/>
        <end position="213"/>
    </location>
</feature>